<accession>A0A369JAA1</accession>
<proteinExistence type="predicted"/>
<evidence type="ECO:0008006" key="3">
    <source>
        <dbReference type="Google" id="ProtNLM"/>
    </source>
</evidence>
<keyword evidence="2" id="KW-1185">Reference proteome</keyword>
<dbReference type="EMBL" id="LUEZ02000138">
    <property type="protein sequence ID" value="RDB15786.1"/>
    <property type="molecule type" value="Genomic_DNA"/>
</dbReference>
<dbReference type="Proteomes" id="UP000076154">
    <property type="component" value="Unassembled WGS sequence"/>
</dbReference>
<organism evidence="1 2">
    <name type="scientific">Hypsizygus marmoreus</name>
    <name type="common">White beech mushroom</name>
    <name type="synonym">Agaricus marmoreus</name>
    <dbReference type="NCBI Taxonomy" id="39966"/>
    <lineage>
        <taxon>Eukaryota</taxon>
        <taxon>Fungi</taxon>
        <taxon>Dikarya</taxon>
        <taxon>Basidiomycota</taxon>
        <taxon>Agaricomycotina</taxon>
        <taxon>Agaricomycetes</taxon>
        <taxon>Agaricomycetidae</taxon>
        <taxon>Agaricales</taxon>
        <taxon>Tricholomatineae</taxon>
        <taxon>Lyophyllaceae</taxon>
        <taxon>Hypsizygus</taxon>
    </lineage>
</organism>
<sequence>MSMFFKPSADAVIIHTSTSHSPVFTARKITPQNIDEFYMGCLRFFVHKHIPPHEKVEMVMWNLEHPGMHDWIHINHDTISDLTFKEFIALLKTKFLKKGWQNQIHQKVIGLQGTQNFWDWIMELRKNNSLLFGLAEYVDDDDLQKHLLAHLNVQL</sequence>
<dbReference type="OrthoDB" id="2369050at2759"/>
<gene>
    <name evidence="1" type="ORF">Hypma_003741</name>
</gene>
<comment type="caution">
    <text evidence="1">The sequence shown here is derived from an EMBL/GenBank/DDBJ whole genome shotgun (WGS) entry which is preliminary data.</text>
</comment>
<evidence type="ECO:0000313" key="1">
    <source>
        <dbReference type="EMBL" id="RDB15786.1"/>
    </source>
</evidence>
<dbReference type="AlphaFoldDB" id="A0A369JAA1"/>
<reference evidence="1" key="1">
    <citation type="submission" date="2018-04" db="EMBL/GenBank/DDBJ databases">
        <title>Whole genome sequencing of Hypsizygus marmoreus.</title>
        <authorList>
            <person name="Choi I.-G."/>
            <person name="Min B."/>
            <person name="Kim J.-G."/>
            <person name="Kim S."/>
            <person name="Oh Y.-L."/>
            <person name="Kong W.-S."/>
            <person name="Park H."/>
            <person name="Jeong J."/>
            <person name="Song E.-S."/>
        </authorList>
    </citation>
    <scope>NUCLEOTIDE SEQUENCE [LARGE SCALE GENOMIC DNA]</scope>
    <source>
        <strain evidence="1">51987-8</strain>
    </source>
</reference>
<dbReference type="STRING" id="39966.A0A369JAA1"/>
<protein>
    <recommendedName>
        <fullName evidence="3">Retrotransposon gag domain-containing protein</fullName>
    </recommendedName>
</protein>
<dbReference type="InParanoid" id="A0A369JAA1"/>
<evidence type="ECO:0000313" key="2">
    <source>
        <dbReference type="Proteomes" id="UP000076154"/>
    </source>
</evidence>
<name>A0A369JAA1_HYPMA</name>